<name>A0A545UHQ1_9GAMM</name>
<dbReference type="Proteomes" id="UP000315439">
    <property type="component" value="Unassembled WGS sequence"/>
</dbReference>
<accession>A0A545UHQ1</accession>
<evidence type="ECO:0000256" key="2">
    <source>
        <dbReference type="ARBA" id="ARBA00012438"/>
    </source>
</evidence>
<dbReference type="PROSITE" id="PS50109">
    <property type="entry name" value="HIS_KIN"/>
    <property type="match status" value="1"/>
</dbReference>
<feature type="transmembrane region" description="Helical" evidence="5">
    <location>
        <begin position="43"/>
        <end position="66"/>
    </location>
</feature>
<dbReference type="Gene3D" id="1.10.287.130">
    <property type="match status" value="1"/>
</dbReference>
<gene>
    <name evidence="7" type="ORF">FLL46_05600</name>
</gene>
<protein>
    <recommendedName>
        <fullName evidence="2">histidine kinase</fullName>
        <ecNumber evidence="2">2.7.13.3</ecNumber>
    </recommendedName>
</protein>
<evidence type="ECO:0000256" key="5">
    <source>
        <dbReference type="SAM" id="Phobius"/>
    </source>
</evidence>
<dbReference type="AlphaFoldDB" id="A0A545UHQ1"/>
<reference evidence="7 8" key="1">
    <citation type="submission" date="2019-07" db="EMBL/GenBank/DDBJ databases">
        <title>Draft genome for Aliikangiella sp. M105.</title>
        <authorList>
            <person name="Wang G."/>
        </authorList>
    </citation>
    <scope>NUCLEOTIDE SEQUENCE [LARGE SCALE GENOMIC DNA]</scope>
    <source>
        <strain evidence="7 8">M105</strain>
    </source>
</reference>
<dbReference type="SUPFAM" id="SSF55874">
    <property type="entry name" value="ATPase domain of HSP90 chaperone/DNA topoisomerase II/histidine kinase"/>
    <property type="match status" value="1"/>
</dbReference>
<dbReference type="Gene3D" id="3.30.565.10">
    <property type="entry name" value="Histidine kinase-like ATPase, C-terminal domain"/>
    <property type="match status" value="1"/>
</dbReference>
<sequence length="349" mass="38776">MSLIMNSHDLTYKPNQVFLFSITLLVVSISMTFFAYQNPESKLVYYIIIASPLITFLVCISLGFVLQKHKSAQRTLQENKEKLSNTLESLTKTQEQLARSEKLASLGGLVASIVHELNTPIGNTMLAASTLSDDISTLKNTFDSGSLKKSSLEEFIELALKTIALIQNNTNSTNELIKNFKQVAVDQTSERRRTFDLKSVFEELIWVLTPQIKRTPYIIKNLVIEGLILDSYPGALGQIITNLINNSIIHGFEKRSQGTITVKAEEVDGDIRIVYEDDGDGIPEDKLQKIFDPFYTTKLSKGGSGLGLNIVKSLITDLLGGKIEVESELQKGTTFIIQIPKKAPEESGR</sequence>
<keyword evidence="5" id="KW-0812">Transmembrane</keyword>
<dbReference type="InterPro" id="IPR003661">
    <property type="entry name" value="HisK_dim/P_dom"/>
</dbReference>
<dbReference type="OrthoDB" id="1931120at2"/>
<dbReference type="Pfam" id="PF02518">
    <property type="entry name" value="HATPase_c"/>
    <property type="match status" value="1"/>
</dbReference>
<feature type="coiled-coil region" evidence="4">
    <location>
        <begin position="66"/>
        <end position="100"/>
    </location>
</feature>
<dbReference type="CDD" id="cd00082">
    <property type="entry name" value="HisKA"/>
    <property type="match status" value="1"/>
</dbReference>
<comment type="catalytic activity">
    <reaction evidence="1">
        <text>ATP + protein L-histidine = ADP + protein N-phospho-L-histidine.</text>
        <dbReference type="EC" id="2.7.13.3"/>
    </reaction>
</comment>
<comment type="caution">
    <text evidence="7">The sequence shown here is derived from an EMBL/GenBank/DDBJ whole genome shotgun (WGS) entry which is preliminary data.</text>
</comment>
<evidence type="ECO:0000313" key="7">
    <source>
        <dbReference type="EMBL" id="TQV89004.1"/>
    </source>
</evidence>
<dbReference type="SUPFAM" id="SSF47384">
    <property type="entry name" value="Homodimeric domain of signal transducing histidine kinase"/>
    <property type="match status" value="1"/>
</dbReference>
<evidence type="ECO:0000256" key="1">
    <source>
        <dbReference type="ARBA" id="ARBA00000085"/>
    </source>
</evidence>
<dbReference type="InterPro" id="IPR005467">
    <property type="entry name" value="His_kinase_dom"/>
</dbReference>
<dbReference type="PRINTS" id="PR00344">
    <property type="entry name" value="BCTRLSENSOR"/>
</dbReference>
<feature type="transmembrane region" description="Helical" evidence="5">
    <location>
        <begin position="17"/>
        <end position="37"/>
    </location>
</feature>
<dbReference type="InterPro" id="IPR004358">
    <property type="entry name" value="Sig_transdc_His_kin-like_C"/>
</dbReference>
<keyword evidence="8" id="KW-1185">Reference proteome</keyword>
<keyword evidence="5" id="KW-0472">Membrane</keyword>
<evidence type="ECO:0000313" key="8">
    <source>
        <dbReference type="Proteomes" id="UP000315439"/>
    </source>
</evidence>
<keyword evidence="5" id="KW-1133">Transmembrane helix</keyword>
<dbReference type="InterPro" id="IPR036890">
    <property type="entry name" value="HATPase_C_sf"/>
</dbReference>
<keyword evidence="4" id="KW-0175">Coiled coil</keyword>
<dbReference type="InterPro" id="IPR003594">
    <property type="entry name" value="HATPase_dom"/>
</dbReference>
<evidence type="ECO:0000259" key="6">
    <source>
        <dbReference type="PROSITE" id="PS50109"/>
    </source>
</evidence>
<dbReference type="InterPro" id="IPR036097">
    <property type="entry name" value="HisK_dim/P_sf"/>
</dbReference>
<keyword evidence="7" id="KW-0808">Transferase</keyword>
<dbReference type="PANTHER" id="PTHR43065">
    <property type="entry name" value="SENSOR HISTIDINE KINASE"/>
    <property type="match status" value="1"/>
</dbReference>
<evidence type="ECO:0000256" key="4">
    <source>
        <dbReference type="SAM" id="Coils"/>
    </source>
</evidence>
<dbReference type="EC" id="2.7.13.3" evidence="2"/>
<feature type="domain" description="Histidine kinase" evidence="6">
    <location>
        <begin position="112"/>
        <end position="343"/>
    </location>
</feature>
<keyword evidence="3" id="KW-0597">Phosphoprotein</keyword>
<dbReference type="GO" id="GO:0000155">
    <property type="term" value="F:phosphorelay sensor kinase activity"/>
    <property type="evidence" value="ECO:0007669"/>
    <property type="project" value="InterPro"/>
</dbReference>
<proteinExistence type="predicted"/>
<organism evidence="7 8">
    <name type="scientific">Aliikangiella coralliicola</name>
    <dbReference type="NCBI Taxonomy" id="2592383"/>
    <lineage>
        <taxon>Bacteria</taxon>
        <taxon>Pseudomonadati</taxon>
        <taxon>Pseudomonadota</taxon>
        <taxon>Gammaproteobacteria</taxon>
        <taxon>Oceanospirillales</taxon>
        <taxon>Pleioneaceae</taxon>
        <taxon>Aliikangiella</taxon>
    </lineage>
</organism>
<evidence type="ECO:0000256" key="3">
    <source>
        <dbReference type="ARBA" id="ARBA00022553"/>
    </source>
</evidence>
<dbReference type="EMBL" id="VIKS01000003">
    <property type="protein sequence ID" value="TQV89004.1"/>
    <property type="molecule type" value="Genomic_DNA"/>
</dbReference>
<dbReference type="CDD" id="cd00075">
    <property type="entry name" value="HATPase"/>
    <property type="match status" value="1"/>
</dbReference>
<dbReference type="SMART" id="SM00387">
    <property type="entry name" value="HATPase_c"/>
    <property type="match status" value="1"/>
</dbReference>
<keyword evidence="7" id="KW-0418">Kinase</keyword>